<feature type="repeat" description="TPR" evidence="1">
    <location>
        <begin position="275"/>
        <end position="308"/>
    </location>
</feature>
<feature type="repeat" description="TPR" evidence="1">
    <location>
        <begin position="235"/>
        <end position="268"/>
    </location>
</feature>
<dbReference type="PANTHER" id="PTHR10098">
    <property type="entry name" value="RAPSYN-RELATED"/>
    <property type="match status" value="1"/>
</dbReference>
<accession>A0ABN8MXU6</accession>
<dbReference type="SUPFAM" id="SSF48452">
    <property type="entry name" value="TPR-like"/>
    <property type="match status" value="3"/>
</dbReference>
<gene>
    <name evidence="3" type="ORF">PLOB_00035670</name>
</gene>
<feature type="repeat" description="TPR" evidence="1">
    <location>
        <begin position="443"/>
        <end position="476"/>
    </location>
</feature>
<feature type="repeat" description="TPR" evidence="1">
    <location>
        <begin position="315"/>
        <end position="348"/>
    </location>
</feature>
<dbReference type="Pfam" id="PF12770">
    <property type="entry name" value="CHAT"/>
    <property type="match status" value="1"/>
</dbReference>
<evidence type="ECO:0000313" key="3">
    <source>
        <dbReference type="EMBL" id="CAH3036965.1"/>
    </source>
</evidence>
<evidence type="ECO:0000313" key="4">
    <source>
        <dbReference type="Proteomes" id="UP001159405"/>
    </source>
</evidence>
<feature type="repeat" description="TPR" evidence="1">
    <location>
        <begin position="195"/>
        <end position="228"/>
    </location>
</feature>
<dbReference type="PANTHER" id="PTHR10098:SF108">
    <property type="entry name" value="TETRATRICOPEPTIDE REPEAT PROTEIN 28"/>
    <property type="match status" value="1"/>
</dbReference>
<name>A0ABN8MXU6_9CNID</name>
<dbReference type="Gene3D" id="1.25.40.10">
    <property type="entry name" value="Tetratricopeptide repeat domain"/>
    <property type="match status" value="3"/>
</dbReference>
<dbReference type="InterPro" id="IPR019734">
    <property type="entry name" value="TPR_rpt"/>
</dbReference>
<proteinExistence type="predicted"/>
<dbReference type="Proteomes" id="UP001159405">
    <property type="component" value="Unassembled WGS sequence"/>
</dbReference>
<keyword evidence="4" id="KW-1185">Reference proteome</keyword>
<dbReference type="Pfam" id="PF13424">
    <property type="entry name" value="TPR_12"/>
    <property type="match status" value="4"/>
</dbReference>
<dbReference type="PROSITE" id="PS50005">
    <property type="entry name" value="TPR"/>
    <property type="match status" value="5"/>
</dbReference>
<keyword evidence="1" id="KW-0802">TPR repeat</keyword>
<feature type="domain" description="CHAT" evidence="2">
    <location>
        <begin position="668"/>
        <end position="943"/>
    </location>
</feature>
<sequence>MTQSGIGAARETDVAALSSGQSLDFDDDTLKAMAEVYKAEGNEAYLKEDYSNAIYFYTEGIKVNCKDQDLKAKLYSNRAYANLRFGNCINSLKDAKEATDMRPLSVKPIIAGNSKGFIFSLRNKQKFFRDILASSCGEGKRKQEQPDSTSRVKDFWCNYHFGMKALKGGDYKTARYYFELALKEAREIGNKDSKGTAYNNLGNAYHDLGDLQKAIECFQLSLSIAEKTGNKNSEETAYNNLGDAYRRLGDLQKAIECFQLSLSIAEKTGNKNSEGRAYNNLGLVYHDLGDLQKAIECFQLSLSIAEKTGNKNSEKTAYDNLGDAYRHLGDLQKAIECFQLSLSIAEKTGNKNSEETAYKNLGNELHINLGLVYHDCQKAIEFFKLSLSIAEKTGNKNSEGAAYNNLGLVYTTISNLGDLEKAMECFQLSLSIAKTSGRKNCEGAAYNNLGLVYDDLGDLQKAFELTQLSVSIAEKTGNKDSKIIRKSNLASIFFRFGDVIKAEECAKSSIKLVEEMRDLLPGKDEWKINFRNERDNSYTLLRRIQSQQGRTLEALFTAEAGRAQALMDLMESRYCVRESIRPSSEQQMELIMTISGLVSSPTIFVAEDEKLVSLWLLLKGQQCHFIQKKISVDLKSLIRETYQKIGVNFDVRGKDRSRDEPEDEESVALKTLHDVVIAPFSHLIKSDEIIIVPDRSSFLIPYVALVDQNSRYLSETMRIRLAPSLRSLRLLAECPEDNHSTSGALLVGNPWVETVRIKGSKFKPLPGAEKEVQMIGQILNIQPLTGRNATKDQVLSRLNSVSLVHIAAHGCPENGEIILSPNLADAKKPEEEDFRLTMRDVLDAQLRAKLVVLSCCFSARGEIKAEGVVGIARAFLGAGARSVIASLWALSDDDTLEFMRHFYRNLVAGQSASKSLHHAMECMRETQEFNAVKYWAPFVLIGDDVTMNFD</sequence>
<protein>
    <recommendedName>
        <fullName evidence="2">CHAT domain-containing protein</fullName>
    </recommendedName>
</protein>
<evidence type="ECO:0000259" key="2">
    <source>
        <dbReference type="Pfam" id="PF12770"/>
    </source>
</evidence>
<dbReference type="EMBL" id="CALNXK010000005">
    <property type="protein sequence ID" value="CAH3036965.1"/>
    <property type="molecule type" value="Genomic_DNA"/>
</dbReference>
<dbReference type="InterPro" id="IPR011990">
    <property type="entry name" value="TPR-like_helical_dom_sf"/>
</dbReference>
<reference evidence="3 4" key="1">
    <citation type="submission" date="2022-05" db="EMBL/GenBank/DDBJ databases">
        <authorList>
            <consortium name="Genoscope - CEA"/>
            <person name="William W."/>
        </authorList>
    </citation>
    <scope>NUCLEOTIDE SEQUENCE [LARGE SCALE GENOMIC DNA]</scope>
</reference>
<comment type="caution">
    <text evidence="3">The sequence shown here is derived from an EMBL/GenBank/DDBJ whole genome shotgun (WGS) entry which is preliminary data.</text>
</comment>
<organism evidence="3 4">
    <name type="scientific">Porites lobata</name>
    <dbReference type="NCBI Taxonomy" id="104759"/>
    <lineage>
        <taxon>Eukaryota</taxon>
        <taxon>Metazoa</taxon>
        <taxon>Cnidaria</taxon>
        <taxon>Anthozoa</taxon>
        <taxon>Hexacorallia</taxon>
        <taxon>Scleractinia</taxon>
        <taxon>Fungiina</taxon>
        <taxon>Poritidae</taxon>
        <taxon>Porites</taxon>
    </lineage>
</organism>
<dbReference type="SMART" id="SM00028">
    <property type="entry name" value="TPR"/>
    <property type="match status" value="11"/>
</dbReference>
<evidence type="ECO:0000256" key="1">
    <source>
        <dbReference type="PROSITE-ProRule" id="PRU00339"/>
    </source>
</evidence>
<dbReference type="InterPro" id="IPR024983">
    <property type="entry name" value="CHAT_dom"/>
</dbReference>